<dbReference type="InterPro" id="IPR036188">
    <property type="entry name" value="FAD/NAD-bd_sf"/>
</dbReference>
<protein>
    <recommendedName>
        <fullName evidence="2">FAD-dependent oxidoreductase 2 FAD binding domain-containing protein</fullName>
    </recommendedName>
</protein>
<evidence type="ECO:0000313" key="1">
    <source>
        <dbReference type="EMBL" id="SVD18498.1"/>
    </source>
</evidence>
<dbReference type="Pfam" id="PF13738">
    <property type="entry name" value="Pyr_redox_3"/>
    <property type="match status" value="1"/>
</dbReference>
<organism evidence="1">
    <name type="scientific">marine metagenome</name>
    <dbReference type="NCBI Taxonomy" id="408172"/>
    <lineage>
        <taxon>unclassified sequences</taxon>
        <taxon>metagenomes</taxon>
        <taxon>ecological metagenomes</taxon>
    </lineage>
</organism>
<dbReference type="SUPFAM" id="SSF51905">
    <property type="entry name" value="FAD/NAD(P)-binding domain"/>
    <property type="match status" value="1"/>
</dbReference>
<dbReference type="EMBL" id="UINC01134756">
    <property type="protein sequence ID" value="SVD18498.1"/>
    <property type="molecule type" value="Genomic_DNA"/>
</dbReference>
<evidence type="ECO:0008006" key="2">
    <source>
        <dbReference type="Google" id="ProtNLM"/>
    </source>
</evidence>
<sequence length="117" mass="12530">MGNNNEIFQVAIVGSGPAGLSAGAHAAVLGLKHILLEKADHASDTIYKFQKGKHVMATPDVLPVRSDVDFSMGSREAVLDAWNNALEEHQVNIRYNSEVKGVSGQKGNFELTLVDGD</sequence>
<dbReference type="AlphaFoldDB" id="A0A382TAX2"/>
<name>A0A382TAX2_9ZZZZ</name>
<proteinExistence type="predicted"/>
<feature type="non-terminal residue" evidence="1">
    <location>
        <position position="117"/>
    </location>
</feature>
<accession>A0A382TAX2</accession>
<dbReference type="Gene3D" id="3.50.50.60">
    <property type="entry name" value="FAD/NAD(P)-binding domain"/>
    <property type="match status" value="1"/>
</dbReference>
<reference evidence="1" key="1">
    <citation type="submission" date="2018-05" db="EMBL/GenBank/DDBJ databases">
        <authorList>
            <person name="Lanie J.A."/>
            <person name="Ng W.-L."/>
            <person name="Kazmierczak K.M."/>
            <person name="Andrzejewski T.M."/>
            <person name="Davidsen T.M."/>
            <person name="Wayne K.J."/>
            <person name="Tettelin H."/>
            <person name="Glass J.I."/>
            <person name="Rusch D."/>
            <person name="Podicherti R."/>
            <person name="Tsui H.-C.T."/>
            <person name="Winkler M.E."/>
        </authorList>
    </citation>
    <scope>NUCLEOTIDE SEQUENCE</scope>
</reference>
<gene>
    <name evidence="1" type="ORF">METZ01_LOCUS371352</name>
</gene>